<dbReference type="PRINTS" id="PR00834">
    <property type="entry name" value="PROTEASES2C"/>
</dbReference>
<proteinExistence type="predicted"/>
<protein>
    <submittedName>
        <fullName evidence="1">Serine protease</fullName>
    </submittedName>
</protein>
<name>A0A3A4R2M0_9BACT</name>
<dbReference type="Gene3D" id="2.40.10.10">
    <property type="entry name" value="Trypsin-like serine proteases"/>
    <property type="match status" value="2"/>
</dbReference>
<dbReference type="PANTHER" id="PTHR22939:SF129">
    <property type="entry name" value="SERINE PROTEASE HTRA2, MITOCHONDRIAL"/>
    <property type="match status" value="1"/>
</dbReference>
<dbReference type="EMBL" id="QZJZ01000059">
    <property type="protein sequence ID" value="RJP58883.1"/>
    <property type="molecule type" value="Genomic_DNA"/>
</dbReference>
<dbReference type="PROSITE" id="PS51257">
    <property type="entry name" value="PROKAR_LIPOPROTEIN"/>
    <property type="match status" value="1"/>
</dbReference>
<gene>
    <name evidence="1" type="ORF">C4541_07135</name>
</gene>
<reference evidence="1 2" key="1">
    <citation type="journal article" date="2017" name="ISME J.">
        <title>Energy and carbon metabolisms in a deep terrestrial subsurface fluid microbial community.</title>
        <authorList>
            <person name="Momper L."/>
            <person name="Jungbluth S.P."/>
            <person name="Lee M.D."/>
            <person name="Amend J.P."/>
        </authorList>
    </citation>
    <scope>NUCLEOTIDE SEQUENCE [LARGE SCALE GENOMIC DNA]</scope>
    <source>
        <strain evidence="1">SURF_26</strain>
    </source>
</reference>
<keyword evidence="1" id="KW-0378">Hydrolase</keyword>
<dbReference type="InterPro" id="IPR009003">
    <property type="entry name" value="Peptidase_S1_PA"/>
</dbReference>
<organism evidence="1 2">
    <name type="scientific">Candidatus Auribacter fodinae</name>
    <dbReference type="NCBI Taxonomy" id="2093366"/>
    <lineage>
        <taxon>Bacteria</taxon>
        <taxon>Pseudomonadati</taxon>
        <taxon>Candidatus Auribacterota</taxon>
        <taxon>Candidatus Auribacteria</taxon>
        <taxon>Candidatus Auribacterales</taxon>
        <taxon>Candidatus Auribacteraceae</taxon>
        <taxon>Candidatus Auribacter</taxon>
    </lineage>
</organism>
<accession>A0A3A4R2M0</accession>
<comment type="caution">
    <text evidence="1">The sequence shown here is derived from an EMBL/GenBank/DDBJ whole genome shotgun (WGS) entry which is preliminary data.</text>
</comment>
<dbReference type="Pfam" id="PF13365">
    <property type="entry name" value="Trypsin_2"/>
    <property type="match status" value="1"/>
</dbReference>
<dbReference type="GO" id="GO:0006508">
    <property type="term" value="P:proteolysis"/>
    <property type="evidence" value="ECO:0007669"/>
    <property type="project" value="UniProtKB-KW"/>
</dbReference>
<sequence length="380" mass="41716">MKFLNVSMFGIVLLLSFFVLSGCAVIINNPKPYGSLQRSDVISQYFEGKKRDAIEGIWMLENSQYEIAFIKNDTDIMTEYDFFGIITDTNSLGWNIGEIKCALRRTVQPELFLGVYYMSDKRKINATFALDDKDHGNILVVKLQGRDINEKFFMARLYPDNNSGVHTVSGTGFFISDTLIATNFHVVADEDEVSVSFADGSSLPAKVVTRDKSNDLAILRISGDNIASIPQSVCPVVIGNVSSVREGDLVYTIGFPLPGTLGDTARITDGIINSKVGIENDPRFFQMSVAAHLGNSGGPLLNNRGQVIGVVSAVLDPVYTLVSYGVVPQNANFSIKITYLVNLLDQVKEDISVTSSDNVETMSGQQIMDVVRPAIVRIQR</sequence>
<dbReference type="GO" id="GO:0004252">
    <property type="term" value="F:serine-type endopeptidase activity"/>
    <property type="evidence" value="ECO:0007669"/>
    <property type="project" value="InterPro"/>
</dbReference>
<evidence type="ECO:0000313" key="1">
    <source>
        <dbReference type="EMBL" id="RJP58883.1"/>
    </source>
</evidence>
<dbReference type="InterPro" id="IPR043504">
    <property type="entry name" value="Peptidase_S1_PA_chymotrypsin"/>
</dbReference>
<evidence type="ECO:0000313" key="2">
    <source>
        <dbReference type="Proteomes" id="UP000266426"/>
    </source>
</evidence>
<dbReference type="SUPFAM" id="SSF50494">
    <property type="entry name" value="Trypsin-like serine proteases"/>
    <property type="match status" value="1"/>
</dbReference>
<keyword evidence="1" id="KW-0645">Protease</keyword>
<dbReference type="AlphaFoldDB" id="A0A3A4R2M0"/>
<dbReference type="Proteomes" id="UP000266426">
    <property type="component" value="Unassembled WGS sequence"/>
</dbReference>
<dbReference type="InterPro" id="IPR001940">
    <property type="entry name" value="Peptidase_S1C"/>
</dbReference>
<dbReference type="PANTHER" id="PTHR22939">
    <property type="entry name" value="SERINE PROTEASE FAMILY S1C HTRA-RELATED"/>
    <property type="match status" value="1"/>
</dbReference>